<keyword evidence="3" id="KW-1185">Reference proteome</keyword>
<gene>
    <name evidence="2" type="ORF">RFI_16500</name>
</gene>
<feature type="transmembrane region" description="Helical" evidence="1">
    <location>
        <begin position="91"/>
        <end position="111"/>
    </location>
</feature>
<protein>
    <submittedName>
        <fullName evidence="2">Uncharacterized protein</fullName>
    </submittedName>
</protein>
<dbReference type="EMBL" id="ASPP01012318">
    <property type="protein sequence ID" value="ETO20717.1"/>
    <property type="molecule type" value="Genomic_DNA"/>
</dbReference>
<reference evidence="2 3" key="1">
    <citation type="journal article" date="2013" name="Curr. Biol.">
        <title>The Genome of the Foraminiferan Reticulomyxa filosa.</title>
        <authorList>
            <person name="Glockner G."/>
            <person name="Hulsmann N."/>
            <person name="Schleicher M."/>
            <person name="Noegel A.A."/>
            <person name="Eichinger L."/>
            <person name="Gallinger C."/>
            <person name="Pawlowski J."/>
            <person name="Sierra R."/>
            <person name="Euteneuer U."/>
            <person name="Pillet L."/>
            <person name="Moustafa A."/>
            <person name="Platzer M."/>
            <person name="Groth M."/>
            <person name="Szafranski K."/>
            <person name="Schliwa M."/>
        </authorList>
    </citation>
    <scope>NUCLEOTIDE SEQUENCE [LARGE SCALE GENOMIC DNA]</scope>
</reference>
<dbReference type="Proteomes" id="UP000023152">
    <property type="component" value="Unassembled WGS sequence"/>
</dbReference>
<feature type="transmembrane region" description="Helical" evidence="1">
    <location>
        <begin position="152"/>
        <end position="181"/>
    </location>
</feature>
<keyword evidence="1" id="KW-0812">Transmembrane</keyword>
<accession>X6N5X5</accession>
<keyword evidence="1" id="KW-0472">Membrane</keyword>
<evidence type="ECO:0000256" key="1">
    <source>
        <dbReference type="SAM" id="Phobius"/>
    </source>
</evidence>
<comment type="caution">
    <text evidence="2">The sequence shown here is derived from an EMBL/GenBank/DDBJ whole genome shotgun (WGS) entry which is preliminary data.</text>
</comment>
<evidence type="ECO:0000313" key="2">
    <source>
        <dbReference type="EMBL" id="ETO20717.1"/>
    </source>
</evidence>
<sequence>QRQMYFDDLIYSIGGQVMHVNESKETCRFKSNETVEILKELSKRHRLYIICCLPISITFQYYPQTVNPINAVYQQSIEDVTMLSQSSFEQLGSFFFFFFYKFCLCYINISHSKLCRITHAKRLFFFFFLVLPRNVVNAFKKAGVLDCGLKSHVLFCFVLFFCCFDCNVLSVIIFGVMMLIHRGYYFVLLQKEKWPWFANCRLHCILTVLEEFFVCCLLLLLLIDHREGQRQRIAVCL</sequence>
<feature type="transmembrane region" description="Helical" evidence="1">
    <location>
        <begin position="202"/>
        <end position="223"/>
    </location>
</feature>
<dbReference type="AlphaFoldDB" id="X6N5X5"/>
<feature type="non-terminal residue" evidence="2">
    <location>
        <position position="1"/>
    </location>
</feature>
<keyword evidence="1" id="KW-1133">Transmembrane helix</keyword>
<name>X6N5X5_RETFI</name>
<feature type="transmembrane region" description="Helical" evidence="1">
    <location>
        <begin position="47"/>
        <end position="63"/>
    </location>
</feature>
<organism evidence="2 3">
    <name type="scientific">Reticulomyxa filosa</name>
    <dbReference type="NCBI Taxonomy" id="46433"/>
    <lineage>
        <taxon>Eukaryota</taxon>
        <taxon>Sar</taxon>
        <taxon>Rhizaria</taxon>
        <taxon>Retaria</taxon>
        <taxon>Foraminifera</taxon>
        <taxon>Monothalamids</taxon>
        <taxon>Reticulomyxidae</taxon>
        <taxon>Reticulomyxa</taxon>
    </lineage>
</organism>
<evidence type="ECO:0000313" key="3">
    <source>
        <dbReference type="Proteomes" id="UP000023152"/>
    </source>
</evidence>
<proteinExistence type="predicted"/>